<sequence>QIIKTWIELDDSKNANMKLILILSAMLGCVLVSGYTTEQPNNNSPREQGQGRRPLPACLRGNSFTAMTGLPRMLKTCVGLIIKNDEFRSYLDLDVCQFAKNSVGMGMSCMINEFRKETGCPVGVVEGILGLFEDNNMPMQVVEYMFCDGPNPFQGPPPTNNASQ</sequence>
<accession>A0A8J1U4P7</accession>
<organism evidence="1 2">
    <name type="scientific">Owenia fusiformis</name>
    <name type="common">Polychaete worm</name>
    <dbReference type="NCBI Taxonomy" id="6347"/>
    <lineage>
        <taxon>Eukaryota</taxon>
        <taxon>Metazoa</taxon>
        <taxon>Spiralia</taxon>
        <taxon>Lophotrochozoa</taxon>
        <taxon>Annelida</taxon>
        <taxon>Polychaeta</taxon>
        <taxon>Sedentaria</taxon>
        <taxon>Canalipalpata</taxon>
        <taxon>Sabellida</taxon>
        <taxon>Oweniida</taxon>
        <taxon>Oweniidae</taxon>
        <taxon>Owenia</taxon>
    </lineage>
</organism>
<comment type="caution">
    <text evidence="1">The sequence shown here is derived from an EMBL/GenBank/DDBJ whole genome shotgun (WGS) entry which is preliminary data.</text>
</comment>
<evidence type="ECO:0000313" key="2">
    <source>
        <dbReference type="Proteomes" id="UP000749559"/>
    </source>
</evidence>
<protein>
    <submittedName>
        <fullName evidence="1">Uncharacterized protein</fullName>
    </submittedName>
</protein>
<dbReference type="EMBL" id="CAIIXF020000008">
    <property type="protein sequence ID" value="CAH1790781.1"/>
    <property type="molecule type" value="Genomic_DNA"/>
</dbReference>
<proteinExistence type="predicted"/>
<gene>
    <name evidence="1" type="ORF">OFUS_LOCUS15951</name>
</gene>
<keyword evidence="2" id="KW-1185">Reference proteome</keyword>
<name>A0A8J1U4P7_OWEFU</name>
<reference evidence="1" key="1">
    <citation type="submission" date="2022-03" db="EMBL/GenBank/DDBJ databases">
        <authorList>
            <person name="Martin C."/>
        </authorList>
    </citation>
    <scope>NUCLEOTIDE SEQUENCE</scope>
</reference>
<feature type="non-terminal residue" evidence="1">
    <location>
        <position position="164"/>
    </location>
</feature>
<dbReference type="Proteomes" id="UP000749559">
    <property type="component" value="Unassembled WGS sequence"/>
</dbReference>
<evidence type="ECO:0000313" key="1">
    <source>
        <dbReference type="EMBL" id="CAH1790781.1"/>
    </source>
</evidence>
<dbReference type="AlphaFoldDB" id="A0A8J1U4P7"/>